<sequence length="56" mass="6695">MISDQSITTHHFYAPFWITIWLPAPTCTYTRTQALGLRYHAFIRRKTSRRLKATRL</sequence>
<reference evidence="2" key="2">
    <citation type="submission" date="2015-01" db="EMBL/GenBank/DDBJ databases">
        <title>Evolutionary Origins and Diversification of the Mycorrhizal Mutualists.</title>
        <authorList>
            <consortium name="DOE Joint Genome Institute"/>
            <consortium name="Mycorrhizal Genomics Consortium"/>
            <person name="Kohler A."/>
            <person name="Kuo A."/>
            <person name="Nagy L.G."/>
            <person name="Floudas D."/>
            <person name="Copeland A."/>
            <person name="Barry K.W."/>
            <person name="Cichocki N."/>
            <person name="Veneault-Fourrey C."/>
            <person name="LaButti K."/>
            <person name="Lindquist E.A."/>
            <person name="Lipzen A."/>
            <person name="Lundell T."/>
            <person name="Morin E."/>
            <person name="Murat C."/>
            <person name="Riley R."/>
            <person name="Ohm R."/>
            <person name="Sun H."/>
            <person name="Tunlid A."/>
            <person name="Henrissat B."/>
            <person name="Grigoriev I.V."/>
            <person name="Hibbett D.S."/>
            <person name="Martin F."/>
        </authorList>
    </citation>
    <scope>NUCLEOTIDE SEQUENCE [LARGE SCALE GENOMIC DNA]</scope>
    <source>
        <strain evidence="2">h7</strain>
    </source>
</reference>
<dbReference type="HOGENOM" id="CLU_3014400_0_0_1"/>
<evidence type="ECO:0000313" key="1">
    <source>
        <dbReference type="EMBL" id="KIM44670.1"/>
    </source>
</evidence>
<gene>
    <name evidence="1" type="ORF">M413DRAFT_359282</name>
</gene>
<evidence type="ECO:0000313" key="2">
    <source>
        <dbReference type="Proteomes" id="UP000053424"/>
    </source>
</evidence>
<proteinExistence type="predicted"/>
<dbReference type="Proteomes" id="UP000053424">
    <property type="component" value="Unassembled WGS sequence"/>
</dbReference>
<keyword evidence="2" id="KW-1185">Reference proteome</keyword>
<name>A0A0C3C746_HEBCY</name>
<reference evidence="1 2" key="1">
    <citation type="submission" date="2014-04" db="EMBL/GenBank/DDBJ databases">
        <authorList>
            <consortium name="DOE Joint Genome Institute"/>
            <person name="Kuo A."/>
            <person name="Gay G."/>
            <person name="Dore J."/>
            <person name="Kohler A."/>
            <person name="Nagy L.G."/>
            <person name="Floudas D."/>
            <person name="Copeland A."/>
            <person name="Barry K.W."/>
            <person name="Cichocki N."/>
            <person name="Veneault-Fourrey C."/>
            <person name="LaButti K."/>
            <person name="Lindquist E.A."/>
            <person name="Lipzen A."/>
            <person name="Lundell T."/>
            <person name="Morin E."/>
            <person name="Murat C."/>
            <person name="Sun H."/>
            <person name="Tunlid A."/>
            <person name="Henrissat B."/>
            <person name="Grigoriev I.V."/>
            <person name="Hibbett D.S."/>
            <person name="Martin F."/>
            <person name="Nordberg H.P."/>
            <person name="Cantor M.N."/>
            <person name="Hua S.X."/>
        </authorList>
    </citation>
    <scope>NUCLEOTIDE SEQUENCE [LARGE SCALE GENOMIC DNA]</scope>
    <source>
        <strain evidence="2">h7</strain>
    </source>
</reference>
<dbReference type="AlphaFoldDB" id="A0A0C3C746"/>
<accession>A0A0C3C746</accession>
<dbReference type="EMBL" id="KN831773">
    <property type="protein sequence ID" value="KIM44670.1"/>
    <property type="molecule type" value="Genomic_DNA"/>
</dbReference>
<protein>
    <submittedName>
        <fullName evidence="1">Uncharacterized protein</fullName>
    </submittedName>
</protein>
<organism evidence="1 2">
    <name type="scientific">Hebeloma cylindrosporum</name>
    <dbReference type="NCBI Taxonomy" id="76867"/>
    <lineage>
        <taxon>Eukaryota</taxon>
        <taxon>Fungi</taxon>
        <taxon>Dikarya</taxon>
        <taxon>Basidiomycota</taxon>
        <taxon>Agaricomycotina</taxon>
        <taxon>Agaricomycetes</taxon>
        <taxon>Agaricomycetidae</taxon>
        <taxon>Agaricales</taxon>
        <taxon>Agaricineae</taxon>
        <taxon>Hymenogastraceae</taxon>
        <taxon>Hebeloma</taxon>
    </lineage>
</organism>